<evidence type="ECO:0000259" key="7">
    <source>
        <dbReference type="PROSITE" id="PS52004"/>
    </source>
</evidence>
<dbReference type="EMBL" id="CAUJNA010003218">
    <property type="protein sequence ID" value="CAJ1396123.1"/>
    <property type="molecule type" value="Genomic_DNA"/>
</dbReference>
<dbReference type="GO" id="GO:0031177">
    <property type="term" value="F:phosphopantetheine binding"/>
    <property type="evidence" value="ECO:0007669"/>
    <property type="project" value="InterPro"/>
</dbReference>
<evidence type="ECO:0000256" key="4">
    <source>
        <dbReference type="SAM" id="MobiDB-lite"/>
    </source>
</evidence>
<protein>
    <recommendedName>
        <fullName evidence="10">Carrier domain-containing protein</fullName>
    </recommendedName>
</protein>
<dbReference type="SMART" id="SM00825">
    <property type="entry name" value="PKS_KS"/>
    <property type="match status" value="1"/>
</dbReference>
<dbReference type="InterPro" id="IPR009081">
    <property type="entry name" value="PP-bd_ACP"/>
</dbReference>
<evidence type="ECO:0000313" key="8">
    <source>
        <dbReference type="EMBL" id="CAJ1396123.1"/>
    </source>
</evidence>
<dbReference type="GO" id="GO:0005737">
    <property type="term" value="C:cytoplasm"/>
    <property type="evidence" value="ECO:0007669"/>
    <property type="project" value="TreeGrafter"/>
</dbReference>
<feature type="domain" description="Carrier" evidence="6">
    <location>
        <begin position="387"/>
        <end position="461"/>
    </location>
</feature>
<dbReference type="GO" id="GO:0006633">
    <property type="term" value="P:fatty acid biosynthetic process"/>
    <property type="evidence" value="ECO:0007669"/>
    <property type="project" value="TreeGrafter"/>
</dbReference>
<dbReference type="InterPro" id="IPR016039">
    <property type="entry name" value="Thiolase-like"/>
</dbReference>
<dbReference type="GO" id="GO:0005886">
    <property type="term" value="C:plasma membrane"/>
    <property type="evidence" value="ECO:0007669"/>
    <property type="project" value="TreeGrafter"/>
</dbReference>
<dbReference type="InterPro" id="IPR020806">
    <property type="entry name" value="PKS_PP-bd"/>
</dbReference>
<dbReference type="Gene3D" id="1.10.1200.10">
    <property type="entry name" value="ACP-like"/>
    <property type="match status" value="1"/>
</dbReference>
<keyword evidence="2" id="KW-0597">Phosphoprotein</keyword>
<evidence type="ECO:0000259" key="6">
    <source>
        <dbReference type="PROSITE" id="PS50075"/>
    </source>
</evidence>
<dbReference type="Proteomes" id="UP001178507">
    <property type="component" value="Unassembled WGS sequence"/>
</dbReference>
<evidence type="ECO:0000256" key="5">
    <source>
        <dbReference type="SAM" id="Phobius"/>
    </source>
</evidence>
<feature type="region of interest" description="Disordered" evidence="4">
    <location>
        <begin position="287"/>
        <end position="310"/>
    </location>
</feature>
<keyword evidence="3" id="KW-0808">Transferase</keyword>
<evidence type="ECO:0008006" key="10">
    <source>
        <dbReference type="Google" id="ProtNLM"/>
    </source>
</evidence>
<comment type="caution">
    <text evidence="8">The sequence shown here is derived from an EMBL/GenBank/DDBJ whole genome shotgun (WGS) entry which is preliminary data.</text>
</comment>
<dbReference type="SMART" id="SM01294">
    <property type="entry name" value="PKS_PP_betabranch"/>
    <property type="match status" value="1"/>
</dbReference>
<evidence type="ECO:0000256" key="3">
    <source>
        <dbReference type="ARBA" id="ARBA00022679"/>
    </source>
</evidence>
<organism evidence="8 9">
    <name type="scientific">Effrenium voratum</name>
    <dbReference type="NCBI Taxonomy" id="2562239"/>
    <lineage>
        <taxon>Eukaryota</taxon>
        <taxon>Sar</taxon>
        <taxon>Alveolata</taxon>
        <taxon>Dinophyceae</taxon>
        <taxon>Suessiales</taxon>
        <taxon>Symbiodiniaceae</taxon>
        <taxon>Effrenium</taxon>
    </lineage>
</organism>
<dbReference type="SUPFAM" id="SSF47336">
    <property type="entry name" value="ACP-like"/>
    <property type="match status" value="1"/>
</dbReference>
<feature type="transmembrane region" description="Helical" evidence="5">
    <location>
        <begin position="113"/>
        <end position="136"/>
    </location>
</feature>
<dbReference type="PROSITE" id="PS50075">
    <property type="entry name" value="CARRIER"/>
    <property type="match status" value="1"/>
</dbReference>
<dbReference type="InterPro" id="IPR020841">
    <property type="entry name" value="PKS_Beta-ketoAc_synthase_dom"/>
</dbReference>
<feature type="transmembrane region" description="Helical" evidence="5">
    <location>
        <begin position="12"/>
        <end position="41"/>
    </location>
</feature>
<dbReference type="PANTHER" id="PTHR43775:SF37">
    <property type="entry name" value="SI:DKEY-61P9.11"/>
    <property type="match status" value="1"/>
</dbReference>
<keyword evidence="1" id="KW-0596">Phosphopantetheine</keyword>
<dbReference type="Gene3D" id="3.40.47.10">
    <property type="match status" value="1"/>
</dbReference>
<evidence type="ECO:0000256" key="2">
    <source>
        <dbReference type="ARBA" id="ARBA00022553"/>
    </source>
</evidence>
<proteinExistence type="predicted"/>
<feature type="domain" description="Ketosynthase family 3 (KS3)" evidence="7">
    <location>
        <begin position="482"/>
        <end position="653"/>
    </location>
</feature>
<gene>
    <name evidence="8" type="ORF">EVOR1521_LOCUS20400</name>
</gene>
<dbReference type="Pfam" id="PF00109">
    <property type="entry name" value="ketoacyl-synt"/>
    <property type="match status" value="1"/>
</dbReference>
<dbReference type="PANTHER" id="PTHR43775">
    <property type="entry name" value="FATTY ACID SYNTHASE"/>
    <property type="match status" value="1"/>
</dbReference>
<dbReference type="InterPro" id="IPR036736">
    <property type="entry name" value="ACP-like_sf"/>
</dbReference>
<dbReference type="InterPro" id="IPR014030">
    <property type="entry name" value="Ketoacyl_synth_N"/>
</dbReference>
<keyword evidence="5" id="KW-0812">Transmembrane</keyword>
<dbReference type="CDD" id="cd00833">
    <property type="entry name" value="PKS"/>
    <property type="match status" value="1"/>
</dbReference>
<reference evidence="8" key="1">
    <citation type="submission" date="2023-08" db="EMBL/GenBank/DDBJ databases">
        <authorList>
            <person name="Chen Y."/>
            <person name="Shah S."/>
            <person name="Dougan E. K."/>
            <person name="Thang M."/>
            <person name="Chan C."/>
        </authorList>
    </citation>
    <scope>NUCLEOTIDE SEQUENCE</scope>
</reference>
<dbReference type="GO" id="GO:0004312">
    <property type="term" value="F:fatty acid synthase activity"/>
    <property type="evidence" value="ECO:0007669"/>
    <property type="project" value="TreeGrafter"/>
</dbReference>
<keyword evidence="9" id="KW-1185">Reference proteome</keyword>
<evidence type="ECO:0000256" key="1">
    <source>
        <dbReference type="ARBA" id="ARBA00022450"/>
    </source>
</evidence>
<dbReference type="SMART" id="SM00823">
    <property type="entry name" value="PKS_PP"/>
    <property type="match status" value="1"/>
</dbReference>
<dbReference type="Pfam" id="PF00550">
    <property type="entry name" value="PP-binding"/>
    <property type="match status" value="1"/>
</dbReference>
<evidence type="ECO:0000313" key="9">
    <source>
        <dbReference type="Proteomes" id="UP001178507"/>
    </source>
</evidence>
<dbReference type="AlphaFoldDB" id="A0AA36IY50"/>
<dbReference type="SUPFAM" id="SSF53901">
    <property type="entry name" value="Thiolase-like"/>
    <property type="match status" value="1"/>
</dbReference>
<keyword evidence="5" id="KW-0472">Membrane</keyword>
<accession>A0AA36IY50</accession>
<feature type="transmembrane region" description="Helical" evidence="5">
    <location>
        <begin position="75"/>
        <end position="93"/>
    </location>
</feature>
<feature type="compositionally biased region" description="Acidic residues" evidence="4">
    <location>
        <begin position="292"/>
        <end position="304"/>
    </location>
</feature>
<keyword evidence="5" id="KW-1133">Transmembrane helix</keyword>
<dbReference type="PROSITE" id="PS52004">
    <property type="entry name" value="KS3_2"/>
    <property type="match status" value="1"/>
</dbReference>
<sequence>MWLWTERDLALYAVVGLFLLEVYVGSQFFAWSPVCLLYPILASSTGSRKAQELQDELVMIFAPEYRFWRRVNIPVSIQVLVCHNMTIYILIVLCFSPDRRDVYVGKTPCWQTFVWAGLLLVLSIIGMIGTNLVWAVGSVRLSLPRKVFLMICQSMSNQGSIFRWSRDQRCHLKNRGTDADPYDRRRGPLYCYIGWFLMHKTPKMIEATRSVDVSDLLQDQVVMFQADVDSWWNLSLCHALPAFATLLWGEELFLGWVISGCARSVLALHINLLLLSFQHRWAPQKVSVTSEDSSEEEEPTDAASEETRRLGAQHQPALLRSASIADAQQLMKEAEESKGVVPSLDLQKAPLDADDGGGVFVKYKVNESSSGGDPSLEVKLEPLWRRSTLVDLAKDAVADILQVPSSSVKPDRPLMDLGFDSAGALRLRSKLSRRLKVELPPTLLFDHPTINDMVDNGIALLSKRPMTPVGADAMAGPAHPPAAQHVIVSTSCHFPGGADSLKHYWDLLAAKQDAVKEVPLARWDHELYYSKEPQKGKTYARHGGFVEGTDLFDVAYFGLGTAEAKTTDPQQRMLLTAAYEALRGDGYDKALLLNNPLGVFTALSNTDWYQLVVPDAGVYTGPGVSSAIAANRISYVFGLKGPSMTVPLAEVGP</sequence>
<dbReference type="InterPro" id="IPR050091">
    <property type="entry name" value="PKS_NRPS_Biosynth_Enz"/>
</dbReference>
<name>A0AA36IY50_9DINO</name>